<dbReference type="RefSeq" id="WP_008659794.1">
    <property type="nucleotide sequence ID" value="NZ_CABKOU010000002.1"/>
</dbReference>
<evidence type="ECO:0000313" key="2">
    <source>
        <dbReference type="Proteomes" id="UP001060330"/>
    </source>
</evidence>
<dbReference type="EMBL" id="CP103216">
    <property type="protein sequence ID" value="UVR54873.1"/>
    <property type="molecule type" value="Genomic_DNA"/>
</dbReference>
<name>A0AAQ2NAD9_BACFG</name>
<dbReference type="AlphaFoldDB" id="A0AAQ2NAD9"/>
<evidence type="ECO:0000313" key="1">
    <source>
        <dbReference type="EMBL" id="UVR54873.1"/>
    </source>
</evidence>
<gene>
    <name evidence="1" type="ORF">NXX45_14110</name>
</gene>
<protein>
    <submittedName>
        <fullName evidence="1">Uncharacterized protein</fullName>
    </submittedName>
</protein>
<organism evidence="1 2">
    <name type="scientific">Bacteroides fragilis</name>
    <dbReference type="NCBI Taxonomy" id="817"/>
    <lineage>
        <taxon>Bacteria</taxon>
        <taxon>Pseudomonadati</taxon>
        <taxon>Bacteroidota</taxon>
        <taxon>Bacteroidia</taxon>
        <taxon>Bacteroidales</taxon>
        <taxon>Bacteroidaceae</taxon>
        <taxon>Bacteroides</taxon>
    </lineage>
</organism>
<accession>A0AAQ2NAD9</accession>
<proteinExistence type="predicted"/>
<dbReference type="Proteomes" id="UP001060330">
    <property type="component" value="Chromosome"/>
</dbReference>
<reference evidence="1" key="1">
    <citation type="submission" date="2022-08" db="EMBL/GenBank/DDBJ databases">
        <title>Genome Sequencing of Bacteroides fragilis Group Isolates with Nanopore Technology.</title>
        <authorList>
            <person name="Tisza M.J."/>
            <person name="Smith D."/>
            <person name="Dekker J.P."/>
        </authorList>
    </citation>
    <scope>NUCLEOTIDE SEQUENCE</scope>
    <source>
        <strain evidence="1">BFG-70</strain>
    </source>
</reference>
<sequence length="350" mass="41211">MDYHYKEDVNNHTNWELFFEVMDRIILFFLGSVLLLSGCKNSKQPEGYNSVNIIEYVNVYDENNRILTAQGSEYDYLYFGDNKDKGILAATNNFTKTYSYDNDSYCYTVEEPLSGSLLKTMRYTENSIEELVLENNKDTFSYSFSLYYDKNKPKYKKSIIILGDDPFSDSRYEEYYYYDNNGNKTKKIRHDLNTGEREETYKFNDTDYKEAVNLVPSSDYKQNIECSLKQTVNDTLISRITLNGVLDRVMKEYTIGKKKIKEEFDNGMTLVNKETEYEENGLRVNVNHTLRNTGYSTDSIYYEGNKKVKHIYNSDYNGTITLEISEYDEQGNIIKKTKKLRWESDNEITR</sequence>